<name>A0ABW3MHP4_9PSEU</name>
<keyword evidence="2" id="KW-1185">Reference proteome</keyword>
<protein>
    <submittedName>
        <fullName evidence="1">Uncharacterized protein</fullName>
    </submittedName>
</protein>
<evidence type="ECO:0000313" key="1">
    <source>
        <dbReference type="EMBL" id="MFD1048595.1"/>
    </source>
</evidence>
<proteinExistence type="predicted"/>
<gene>
    <name evidence="1" type="ORF">ACFQ1S_25220</name>
</gene>
<organism evidence="1 2">
    <name type="scientific">Kibdelosporangium lantanae</name>
    <dbReference type="NCBI Taxonomy" id="1497396"/>
    <lineage>
        <taxon>Bacteria</taxon>
        <taxon>Bacillati</taxon>
        <taxon>Actinomycetota</taxon>
        <taxon>Actinomycetes</taxon>
        <taxon>Pseudonocardiales</taxon>
        <taxon>Pseudonocardiaceae</taxon>
        <taxon>Kibdelosporangium</taxon>
    </lineage>
</organism>
<dbReference type="Gene3D" id="3.40.50.150">
    <property type="entry name" value="Vaccinia Virus protein VP39"/>
    <property type="match status" value="1"/>
</dbReference>
<accession>A0ABW3MHP4</accession>
<evidence type="ECO:0000313" key="2">
    <source>
        <dbReference type="Proteomes" id="UP001597045"/>
    </source>
</evidence>
<dbReference type="EMBL" id="JBHTIS010001688">
    <property type="protein sequence ID" value="MFD1048595.1"/>
    <property type="molecule type" value="Genomic_DNA"/>
</dbReference>
<dbReference type="Proteomes" id="UP001597045">
    <property type="component" value="Unassembled WGS sequence"/>
</dbReference>
<sequence>MNAVTVESEVVVARWHAELGGDLVRIAISRGGPVGGFTGWRPMMPVTTWAVTKEETE</sequence>
<dbReference type="InterPro" id="IPR029063">
    <property type="entry name" value="SAM-dependent_MTases_sf"/>
</dbReference>
<comment type="caution">
    <text evidence="1">The sequence shown here is derived from an EMBL/GenBank/DDBJ whole genome shotgun (WGS) entry which is preliminary data.</text>
</comment>
<reference evidence="2" key="1">
    <citation type="journal article" date="2019" name="Int. J. Syst. Evol. Microbiol.">
        <title>The Global Catalogue of Microorganisms (GCM) 10K type strain sequencing project: providing services to taxonomists for standard genome sequencing and annotation.</title>
        <authorList>
            <consortium name="The Broad Institute Genomics Platform"/>
            <consortium name="The Broad Institute Genome Sequencing Center for Infectious Disease"/>
            <person name="Wu L."/>
            <person name="Ma J."/>
        </authorList>
    </citation>
    <scope>NUCLEOTIDE SEQUENCE [LARGE SCALE GENOMIC DNA]</scope>
    <source>
        <strain evidence="2">JCM 31486</strain>
    </source>
</reference>